<keyword evidence="3" id="KW-1185">Reference proteome</keyword>
<dbReference type="Pfam" id="PF05076">
    <property type="entry name" value="SUFU"/>
    <property type="match status" value="1"/>
</dbReference>
<dbReference type="RefSeq" id="WP_106381413.1">
    <property type="nucleotide sequence ID" value="NZ_NIGF01000038.1"/>
</dbReference>
<proteinExistence type="predicted"/>
<organism evidence="2 3">
    <name type="scientific">Abditibacterium utsteinense</name>
    <dbReference type="NCBI Taxonomy" id="1960156"/>
    <lineage>
        <taxon>Bacteria</taxon>
        <taxon>Pseudomonadati</taxon>
        <taxon>Abditibacteriota</taxon>
        <taxon>Abditibacteriia</taxon>
        <taxon>Abditibacteriales</taxon>
        <taxon>Abditibacteriaceae</taxon>
        <taxon>Abditibacterium</taxon>
    </lineage>
</organism>
<dbReference type="Proteomes" id="UP000237684">
    <property type="component" value="Unassembled WGS sequence"/>
</dbReference>
<evidence type="ECO:0000313" key="2">
    <source>
        <dbReference type="EMBL" id="PQV62411.1"/>
    </source>
</evidence>
<feature type="domain" description="Suppressor of fused-like" evidence="1">
    <location>
        <begin position="29"/>
        <end position="192"/>
    </location>
</feature>
<dbReference type="InParanoid" id="A0A2S8SNP7"/>
<dbReference type="EMBL" id="NIGF01000038">
    <property type="protein sequence ID" value="PQV62411.1"/>
    <property type="molecule type" value="Genomic_DNA"/>
</dbReference>
<name>A0A2S8SNP7_9BACT</name>
<evidence type="ECO:0000313" key="3">
    <source>
        <dbReference type="Proteomes" id="UP000237684"/>
    </source>
</evidence>
<accession>A0A2S8SNP7</accession>
<dbReference type="AlphaFoldDB" id="A0A2S8SNP7"/>
<evidence type="ECO:0000259" key="1">
    <source>
        <dbReference type="Pfam" id="PF05076"/>
    </source>
</evidence>
<protein>
    <submittedName>
        <fullName evidence="2">Suppressor of fused protein (SUFU)</fullName>
    </submittedName>
</protein>
<dbReference type="OrthoDB" id="4827574at2"/>
<sequence>MSLYQSELERHLEKYAGPIEFRFENLLLVRANEHRNCHVVVTCDLSDGPMPSPKPEWKWAELCALLPADWPLDPQEWQNDINLGWPMRELQRLTQFSRDTRTWLGFGHSVPNGTPPQAFAPTTEQCASFLLPPLELPEKFTRLRLEDGEILNFWTIVPIYAGELSLKVNQKAPTLIEKMTNKGISDVIDPTRDDVFVKSKEPKTLKKWLLGI</sequence>
<gene>
    <name evidence="2" type="ORF">B1R32_1382</name>
</gene>
<comment type="caution">
    <text evidence="2">The sequence shown here is derived from an EMBL/GenBank/DDBJ whole genome shotgun (WGS) entry which is preliminary data.</text>
</comment>
<dbReference type="InterPro" id="IPR020941">
    <property type="entry name" value="SUFU-like_domain"/>
</dbReference>
<reference evidence="2 3" key="1">
    <citation type="journal article" date="2018" name="Syst. Appl. Microbiol.">
        <title>Abditibacterium utsteinense sp. nov., the first cultivated member of candidate phylum FBP, isolated from ice-free Antarctic soil samples.</title>
        <authorList>
            <person name="Tahon G."/>
            <person name="Tytgat B."/>
            <person name="Lebbe L."/>
            <person name="Carlier A."/>
            <person name="Willems A."/>
        </authorList>
    </citation>
    <scope>NUCLEOTIDE SEQUENCE [LARGE SCALE GENOMIC DNA]</scope>
    <source>
        <strain evidence="2 3">LMG 29911</strain>
    </source>
</reference>